<dbReference type="EMBL" id="LT629758">
    <property type="protein sequence ID" value="SDT15134.1"/>
    <property type="molecule type" value="Genomic_DNA"/>
</dbReference>
<keyword evidence="1" id="KW-0812">Transmembrane</keyword>
<organism evidence="2 3">
    <name type="scientific">Actinoplanes derwentensis</name>
    <dbReference type="NCBI Taxonomy" id="113562"/>
    <lineage>
        <taxon>Bacteria</taxon>
        <taxon>Bacillati</taxon>
        <taxon>Actinomycetota</taxon>
        <taxon>Actinomycetes</taxon>
        <taxon>Micromonosporales</taxon>
        <taxon>Micromonosporaceae</taxon>
        <taxon>Actinoplanes</taxon>
    </lineage>
</organism>
<accession>A0A1H1Y0W9</accession>
<keyword evidence="1" id="KW-0472">Membrane</keyword>
<dbReference type="Proteomes" id="UP000198688">
    <property type="component" value="Chromosome I"/>
</dbReference>
<evidence type="ECO:0000313" key="3">
    <source>
        <dbReference type="Proteomes" id="UP000198688"/>
    </source>
</evidence>
<dbReference type="STRING" id="113562.SAMN04489716_2664"/>
<dbReference type="AlphaFoldDB" id="A0A1H1Y0W9"/>
<feature type="transmembrane region" description="Helical" evidence="1">
    <location>
        <begin position="16"/>
        <end position="38"/>
    </location>
</feature>
<gene>
    <name evidence="2" type="ORF">SAMN04489716_2664</name>
</gene>
<feature type="transmembrane region" description="Helical" evidence="1">
    <location>
        <begin position="71"/>
        <end position="89"/>
    </location>
</feature>
<sequence>MRWPVTEPPKFSLPRWLPLVAATAVGVAGIAAAAAVACRRQPAILVEDVPELPPPVPVTPAESSRPPRSRGIVLVIVAVVAAVWALVVICDDLNEVECARARSSSYSVGAGRPLGEVHSVSGDCAER</sequence>
<protein>
    <submittedName>
        <fullName evidence="2">Uncharacterized protein</fullName>
    </submittedName>
</protein>
<keyword evidence="3" id="KW-1185">Reference proteome</keyword>
<evidence type="ECO:0000256" key="1">
    <source>
        <dbReference type="SAM" id="Phobius"/>
    </source>
</evidence>
<proteinExistence type="predicted"/>
<keyword evidence="1" id="KW-1133">Transmembrane helix</keyword>
<reference evidence="2 3" key="1">
    <citation type="submission" date="2016-10" db="EMBL/GenBank/DDBJ databases">
        <authorList>
            <person name="de Groot N.N."/>
        </authorList>
    </citation>
    <scope>NUCLEOTIDE SEQUENCE [LARGE SCALE GENOMIC DNA]</scope>
    <source>
        <strain evidence="2 3">DSM 43941</strain>
    </source>
</reference>
<evidence type="ECO:0000313" key="2">
    <source>
        <dbReference type="EMBL" id="SDT15134.1"/>
    </source>
</evidence>
<name>A0A1H1Y0W9_9ACTN</name>